<dbReference type="AlphaFoldDB" id="A0A093NNY1"/>
<dbReference type="Proteomes" id="UP000054081">
    <property type="component" value="Unassembled WGS sequence"/>
</dbReference>
<evidence type="ECO:0008006" key="3">
    <source>
        <dbReference type="Google" id="ProtNLM"/>
    </source>
</evidence>
<feature type="non-terminal residue" evidence="1">
    <location>
        <position position="247"/>
    </location>
</feature>
<keyword evidence="2" id="KW-1185">Reference proteome</keyword>
<feature type="non-terminal residue" evidence="1">
    <location>
        <position position="1"/>
    </location>
</feature>
<dbReference type="PANTHER" id="PTHR33332">
    <property type="entry name" value="REVERSE TRANSCRIPTASE DOMAIN-CONTAINING PROTEIN"/>
    <property type="match status" value="1"/>
</dbReference>
<gene>
    <name evidence="1" type="ORF">AS28_03791</name>
</gene>
<sequence length="247" mass="28541">RDLDKLEKWACVNLMKFNKAKGKVLHLGRGNPRYQYRLGDEGIESSPAEKDLGVLVDEELAMSQQCALAAQKANCILGCIKRSVASRSREVILPLYSALVRPHLEYCVQLWSPQHKKDRDLLERVQRRATKMIRGMEHLSCEERLSELGLLSLEKRRLQGDLIAASQYLKGTYKKDGGKLFSRACCDRTRGNGFKLKGRRFRLDRRKKYFTLMVVKHWHRLPTREVVDAPSLETFKVRLDRALSNLM</sequence>
<organism evidence="1 2">
    <name type="scientific">Pygoscelis adeliae</name>
    <name type="common">Adelie penguin</name>
    <dbReference type="NCBI Taxonomy" id="9238"/>
    <lineage>
        <taxon>Eukaryota</taxon>
        <taxon>Metazoa</taxon>
        <taxon>Chordata</taxon>
        <taxon>Craniata</taxon>
        <taxon>Vertebrata</taxon>
        <taxon>Euteleostomi</taxon>
        <taxon>Archelosauria</taxon>
        <taxon>Archosauria</taxon>
        <taxon>Dinosauria</taxon>
        <taxon>Saurischia</taxon>
        <taxon>Theropoda</taxon>
        <taxon>Coelurosauria</taxon>
        <taxon>Aves</taxon>
        <taxon>Neognathae</taxon>
        <taxon>Neoaves</taxon>
        <taxon>Aequornithes</taxon>
        <taxon>Sphenisciformes</taxon>
        <taxon>Spheniscidae</taxon>
        <taxon>Pygoscelis</taxon>
    </lineage>
</organism>
<name>A0A093NNY1_PYGAD</name>
<reference evidence="1 2" key="1">
    <citation type="submission" date="2014-04" db="EMBL/GenBank/DDBJ databases">
        <title>Genome evolution of avian class.</title>
        <authorList>
            <person name="Zhang G."/>
            <person name="Li C."/>
        </authorList>
    </citation>
    <scope>NUCLEOTIDE SEQUENCE [LARGE SCALE GENOMIC DNA]</scope>
    <source>
        <strain evidence="1">BGI_AS28</strain>
    </source>
</reference>
<evidence type="ECO:0000313" key="2">
    <source>
        <dbReference type="Proteomes" id="UP000054081"/>
    </source>
</evidence>
<dbReference type="PRINTS" id="PR01345">
    <property type="entry name" value="CERVTRCPTASE"/>
</dbReference>
<evidence type="ECO:0000313" key="1">
    <source>
        <dbReference type="EMBL" id="KFW63665.1"/>
    </source>
</evidence>
<accession>A0A093NNY1</accession>
<protein>
    <recommendedName>
        <fullName evidence="3">Reverse transcriptase domain-containing protein</fullName>
    </recommendedName>
</protein>
<dbReference type="EMBL" id="KL224787">
    <property type="protein sequence ID" value="KFW63665.1"/>
    <property type="molecule type" value="Genomic_DNA"/>
</dbReference>
<proteinExistence type="predicted"/>